<evidence type="ECO:0000256" key="16">
    <source>
        <dbReference type="ARBA" id="ARBA00023180"/>
    </source>
</evidence>
<evidence type="ECO:0000256" key="30">
    <source>
        <dbReference type="ARBA" id="ARBA00049092"/>
    </source>
</evidence>
<keyword evidence="17" id="KW-0449">Lipoprotein</keyword>
<keyword evidence="7" id="KW-0336">GPI-anchor</keyword>
<dbReference type="EnsemblMetazoa" id="CLYHEMT013979.1">
    <property type="protein sequence ID" value="CLYHEMP013979.1"/>
    <property type="gene ID" value="CLYHEMG013979"/>
</dbReference>
<organism evidence="32 33">
    <name type="scientific">Clytia hemisphaerica</name>
    <dbReference type="NCBI Taxonomy" id="252671"/>
    <lineage>
        <taxon>Eukaryota</taxon>
        <taxon>Metazoa</taxon>
        <taxon>Cnidaria</taxon>
        <taxon>Hydrozoa</taxon>
        <taxon>Hydroidolina</taxon>
        <taxon>Leptothecata</taxon>
        <taxon>Obeliida</taxon>
        <taxon>Clytiidae</taxon>
        <taxon>Clytia</taxon>
    </lineage>
</organism>
<keyword evidence="6" id="KW-0597">Phosphoprotein</keyword>
<keyword evidence="8" id="KW-0479">Metal-binding</keyword>
<comment type="catalytic activity">
    <reaction evidence="24">
        <text>a 1-O-alkyl-sn-glycero-3-phosphocholine + H2O = a 1-O-alkyl-sn-glycerol + phosphocholine + H(+)</text>
        <dbReference type="Rhea" id="RHEA:36083"/>
        <dbReference type="ChEBI" id="CHEBI:15377"/>
        <dbReference type="ChEBI" id="CHEBI:15378"/>
        <dbReference type="ChEBI" id="CHEBI:15850"/>
        <dbReference type="ChEBI" id="CHEBI:30909"/>
        <dbReference type="ChEBI" id="CHEBI:295975"/>
    </reaction>
    <physiologicalReaction direction="left-to-right" evidence="24">
        <dbReference type="Rhea" id="RHEA:36084"/>
    </physiologicalReaction>
</comment>
<keyword evidence="13" id="KW-0443">Lipid metabolism</keyword>
<comment type="similarity">
    <text evidence="3">Belongs to the nucleotide pyrophosphatase/phosphodiesterase family.</text>
</comment>
<comment type="catalytic activity">
    <reaction evidence="31">
        <text>1-(5Z,8Z,11Z,14Z-eicosatetraenoyl)-sn-glycero-3-phosphocholine + H2O = 1-(5Z,8Z,11Z,14Z-eicosatetraenoyl)-sn-glycerol + phosphocholine + H(+)</text>
        <dbReference type="Rhea" id="RHEA:41003"/>
        <dbReference type="ChEBI" id="CHEBI:15377"/>
        <dbReference type="ChEBI" id="CHEBI:15378"/>
        <dbReference type="ChEBI" id="CHEBI:34071"/>
        <dbReference type="ChEBI" id="CHEBI:74344"/>
        <dbReference type="ChEBI" id="CHEBI:295975"/>
    </reaction>
    <physiologicalReaction direction="left-to-right" evidence="31">
        <dbReference type="Rhea" id="RHEA:41004"/>
    </physiologicalReaction>
</comment>
<comment type="catalytic activity">
    <reaction evidence="29">
        <text>sn-glycerol 3-phosphocholine + H2O = phosphocholine + glycerol + H(+)</text>
        <dbReference type="Rhea" id="RHEA:19545"/>
        <dbReference type="ChEBI" id="CHEBI:15377"/>
        <dbReference type="ChEBI" id="CHEBI:15378"/>
        <dbReference type="ChEBI" id="CHEBI:16870"/>
        <dbReference type="ChEBI" id="CHEBI:17754"/>
        <dbReference type="ChEBI" id="CHEBI:295975"/>
        <dbReference type="EC" id="3.1.4.38"/>
    </reaction>
    <physiologicalReaction direction="left-to-right" evidence="29">
        <dbReference type="Rhea" id="RHEA:19546"/>
    </physiologicalReaction>
</comment>
<evidence type="ECO:0000256" key="7">
    <source>
        <dbReference type="ARBA" id="ARBA00022622"/>
    </source>
</evidence>
<dbReference type="PANTHER" id="PTHR10151:SF66">
    <property type="entry name" value="GLYCEROPHOSPHOCHOLINE CHOLINEPHOSPHODIESTERASE ENPP6"/>
    <property type="match status" value="1"/>
</dbReference>
<dbReference type="GO" id="GO:0005886">
    <property type="term" value="C:plasma membrane"/>
    <property type="evidence" value="ECO:0007669"/>
    <property type="project" value="UniProtKB-SubCell"/>
</dbReference>
<keyword evidence="12" id="KW-0442">Lipid degradation</keyword>
<name>A0A7M5WWQ4_9CNID</name>
<keyword evidence="15" id="KW-1015">Disulfide bond</keyword>
<keyword evidence="9" id="KW-0732">Signal</keyword>
<dbReference type="Proteomes" id="UP000594262">
    <property type="component" value="Unplaced"/>
</dbReference>
<dbReference type="SUPFAM" id="SSF53649">
    <property type="entry name" value="Alkaline phosphatase-like"/>
    <property type="match status" value="1"/>
</dbReference>
<evidence type="ECO:0000256" key="13">
    <source>
        <dbReference type="ARBA" id="ARBA00023098"/>
    </source>
</evidence>
<evidence type="ECO:0000256" key="17">
    <source>
        <dbReference type="ARBA" id="ARBA00023288"/>
    </source>
</evidence>
<evidence type="ECO:0000256" key="23">
    <source>
        <dbReference type="ARBA" id="ARBA00047482"/>
    </source>
</evidence>
<evidence type="ECO:0000256" key="2">
    <source>
        <dbReference type="ARBA" id="ARBA00004609"/>
    </source>
</evidence>
<evidence type="ECO:0000256" key="24">
    <source>
        <dbReference type="ARBA" id="ARBA00047494"/>
    </source>
</evidence>
<evidence type="ECO:0000256" key="3">
    <source>
        <dbReference type="ARBA" id="ARBA00010594"/>
    </source>
</evidence>
<dbReference type="CDD" id="cd16018">
    <property type="entry name" value="Enpp"/>
    <property type="match status" value="1"/>
</dbReference>
<dbReference type="GO" id="GO:0046872">
    <property type="term" value="F:metal ion binding"/>
    <property type="evidence" value="ECO:0007669"/>
    <property type="project" value="UniProtKB-KW"/>
</dbReference>
<dbReference type="OrthoDB" id="415411at2759"/>
<dbReference type="InterPro" id="IPR002591">
    <property type="entry name" value="Phosphodiest/P_Trfase"/>
</dbReference>
<comment type="catalytic activity">
    <reaction evidence="26">
        <text>1-tetradecanoyl-sn-glycero-3-phosphocholine + H2O = 1-tetradecanoyl-sn-glycerol + phosphocholine + H(+)</text>
        <dbReference type="Rhea" id="RHEA:40999"/>
        <dbReference type="ChEBI" id="CHEBI:15377"/>
        <dbReference type="ChEBI" id="CHEBI:15378"/>
        <dbReference type="ChEBI" id="CHEBI:64489"/>
        <dbReference type="ChEBI" id="CHEBI:75536"/>
        <dbReference type="ChEBI" id="CHEBI:295975"/>
    </reaction>
    <physiologicalReaction direction="left-to-right" evidence="26">
        <dbReference type="Rhea" id="RHEA:41000"/>
    </physiologicalReaction>
</comment>
<comment type="function">
    <text evidence="20">Choline-specific glycerophosphodiesterase that hydrolyzes glycerophosphocholine (GPC) and lysophosphatidylcholine (LPC) and contributes to supplying choline to the cells. Has a preference for LPC with short (12:0 and 14:0) or polyunsaturated (18:2 and 20:4) fatty acids. In vitro, hydrolyzes only choline-containing lysophospholipids, such as sphingosylphosphorylcholine (SPC), platelet-activating factor (PAF) and lysoPAF, but not other lysophospholipids.</text>
</comment>
<keyword evidence="11" id="KW-0862">Zinc</keyword>
<comment type="catalytic activity">
    <reaction evidence="21">
        <text>1-dodecanoyl-sn-glycero-3-phosphocholine + H2O = 1-dodecanoyl-sn-glycerol + phosphocholine + H(+)</text>
        <dbReference type="Rhea" id="RHEA:41127"/>
        <dbReference type="ChEBI" id="CHEBI:15377"/>
        <dbReference type="ChEBI" id="CHEBI:15378"/>
        <dbReference type="ChEBI" id="CHEBI:74966"/>
        <dbReference type="ChEBI" id="CHEBI:75529"/>
        <dbReference type="ChEBI" id="CHEBI:295975"/>
    </reaction>
    <physiologicalReaction direction="left-to-right" evidence="21">
        <dbReference type="Rhea" id="RHEA:41128"/>
    </physiologicalReaction>
</comment>
<dbReference type="Gene3D" id="3.40.720.10">
    <property type="entry name" value="Alkaline Phosphatase, subunit A"/>
    <property type="match status" value="1"/>
</dbReference>
<evidence type="ECO:0000313" key="33">
    <source>
        <dbReference type="Proteomes" id="UP000594262"/>
    </source>
</evidence>
<comment type="catalytic activity">
    <reaction evidence="27">
        <text>1-hexadecanoyl-sn-glycero-3-phosphocholine + H2O = 1-hexadecanoyl-sn-glycerol + phosphocholine + H(+)</text>
        <dbReference type="Rhea" id="RHEA:41119"/>
        <dbReference type="ChEBI" id="CHEBI:15377"/>
        <dbReference type="ChEBI" id="CHEBI:15378"/>
        <dbReference type="ChEBI" id="CHEBI:72998"/>
        <dbReference type="ChEBI" id="CHEBI:75542"/>
        <dbReference type="ChEBI" id="CHEBI:295975"/>
    </reaction>
    <physiologicalReaction direction="left-to-right" evidence="27">
        <dbReference type="Rhea" id="RHEA:41120"/>
    </physiologicalReaction>
</comment>
<evidence type="ECO:0000256" key="8">
    <source>
        <dbReference type="ARBA" id="ARBA00022723"/>
    </source>
</evidence>
<evidence type="ECO:0000256" key="14">
    <source>
        <dbReference type="ARBA" id="ARBA00023136"/>
    </source>
</evidence>
<evidence type="ECO:0000256" key="4">
    <source>
        <dbReference type="ARBA" id="ARBA00012318"/>
    </source>
</evidence>
<evidence type="ECO:0000256" key="31">
    <source>
        <dbReference type="ARBA" id="ARBA00049320"/>
    </source>
</evidence>
<proteinExistence type="inferred from homology"/>
<sequence>HKQCKLKQLRCSGIIVTIWYKYGVGIDCIWIGFRSVYETITDMPELLKQFYIYCMIFTIHRGAEAGKNKVFLLVLDGLVYNFRDFTSNLTNFKYIAENGVSAERMVPPFPSDTWPTMTTLNTGLYTESHGILKNRMFDEKRNLTFDYNQDNFLSYYGRFYSKEPFWLTNQKQGGNSSVYRWPGHLAFDEKPKYHENESHINAQHFTDARKAIDETFANLEKDSSLNFMVVYVDQPDPIGHKYGVNSTEYRNTIQRLDSEVVGYIKEKLKPHPNVDFIVVADHGMADLTDNVTTVLYMDDWLKKDAYILKGFEMVSPTQNFTVDDLWRNLTKLNDTGMAEIYRQNDSTYDFPSRLHYKHDPRISPILVLPKPNWRIAKGRSKNLTFTIGQHGYDVKFKEMSTIFFAMGPSFKKNITMDPFESVNLVPLMANILGVEAQPNNGTVNTFKNVLTPRVKHQTRNDERLKAKDRTKPIVGPDGLTEFTRFIYY</sequence>
<dbReference type="EC" id="3.1.4.38" evidence="4"/>
<keyword evidence="10" id="KW-0378">Hydrolase</keyword>
<evidence type="ECO:0000256" key="20">
    <source>
        <dbReference type="ARBA" id="ARBA00046203"/>
    </source>
</evidence>
<keyword evidence="16" id="KW-0325">Glycoprotein</keyword>
<comment type="catalytic activity">
    <reaction evidence="30">
        <text>1-(9Z,12Z)-octadecadienoyl-sn-glycero-3-phosphocholine + H2O = 1-(9Z,12Z-octadecadienoyl)-sn-glycerol + phosphocholine + H(+)</text>
        <dbReference type="Rhea" id="RHEA:41115"/>
        <dbReference type="ChEBI" id="CHEBI:15377"/>
        <dbReference type="ChEBI" id="CHEBI:15378"/>
        <dbReference type="ChEBI" id="CHEBI:28733"/>
        <dbReference type="ChEBI" id="CHEBI:75561"/>
        <dbReference type="ChEBI" id="CHEBI:295975"/>
    </reaction>
    <physiologicalReaction direction="left-to-right" evidence="30">
        <dbReference type="Rhea" id="RHEA:41116"/>
    </physiologicalReaction>
</comment>
<evidence type="ECO:0000256" key="19">
    <source>
        <dbReference type="ARBA" id="ARBA00032556"/>
    </source>
</evidence>
<evidence type="ECO:0000256" key="1">
    <source>
        <dbReference type="ARBA" id="ARBA00001947"/>
    </source>
</evidence>
<evidence type="ECO:0000256" key="25">
    <source>
        <dbReference type="ARBA" id="ARBA00047600"/>
    </source>
</evidence>
<comment type="catalytic activity">
    <reaction evidence="25">
        <text>a 1-acyl-sn-glycero-3-phosphocholine + H2O = a 1-acyl-sn-glycerol + phosphocholine + H(+)</text>
        <dbReference type="Rhea" id="RHEA:44720"/>
        <dbReference type="ChEBI" id="CHEBI:15377"/>
        <dbReference type="ChEBI" id="CHEBI:15378"/>
        <dbReference type="ChEBI" id="CHEBI:58168"/>
        <dbReference type="ChEBI" id="CHEBI:64683"/>
        <dbReference type="ChEBI" id="CHEBI:295975"/>
    </reaction>
    <physiologicalReaction direction="left-to-right" evidence="25">
        <dbReference type="Rhea" id="RHEA:44721"/>
    </physiologicalReaction>
</comment>
<keyword evidence="5" id="KW-1003">Cell membrane</keyword>
<dbReference type="Pfam" id="PF01663">
    <property type="entry name" value="Phosphodiest"/>
    <property type="match status" value="1"/>
</dbReference>
<keyword evidence="14" id="KW-0472">Membrane</keyword>
<dbReference type="GO" id="GO:0016042">
    <property type="term" value="P:lipid catabolic process"/>
    <property type="evidence" value="ECO:0007669"/>
    <property type="project" value="UniProtKB-KW"/>
</dbReference>
<evidence type="ECO:0000256" key="15">
    <source>
        <dbReference type="ARBA" id="ARBA00023157"/>
    </source>
</evidence>
<accession>A0A7M5WWQ4</accession>
<comment type="catalytic activity">
    <reaction evidence="28">
        <text>sphing-4-enine-phosphocholine + H2O = sphing-4-enine + phosphocholine + H(+)</text>
        <dbReference type="Rhea" id="RHEA:41095"/>
        <dbReference type="ChEBI" id="CHEBI:15377"/>
        <dbReference type="ChEBI" id="CHEBI:15378"/>
        <dbReference type="ChEBI" id="CHEBI:57756"/>
        <dbReference type="ChEBI" id="CHEBI:58906"/>
        <dbReference type="ChEBI" id="CHEBI:295975"/>
    </reaction>
    <physiologicalReaction direction="left-to-right" evidence="28">
        <dbReference type="Rhea" id="RHEA:41096"/>
    </physiologicalReaction>
</comment>
<evidence type="ECO:0000256" key="26">
    <source>
        <dbReference type="ARBA" id="ARBA00047779"/>
    </source>
</evidence>
<evidence type="ECO:0000313" key="32">
    <source>
        <dbReference type="EnsemblMetazoa" id="CLYHEMP013979.1"/>
    </source>
</evidence>
<evidence type="ECO:0000256" key="29">
    <source>
        <dbReference type="ARBA" id="ARBA00048703"/>
    </source>
</evidence>
<dbReference type="GO" id="GO:0098552">
    <property type="term" value="C:side of membrane"/>
    <property type="evidence" value="ECO:0007669"/>
    <property type="project" value="UniProtKB-KW"/>
</dbReference>
<comment type="subcellular location">
    <subcellularLocation>
        <location evidence="2">Cell membrane</location>
        <topology evidence="2">Lipid-anchor</topology>
        <topology evidence="2">GPI-anchor</topology>
    </subcellularLocation>
</comment>
<evidence type="ECO:0000256" key="22">
    <source>
        <dbReference type="ARBA" id="ARBA00047322"/>
    </source>
</evidence>
<evidence type="ECO:0000256" key="11">
    <source>
        <dbReference type="ARBA" id="ARBA00022833"/>
    </source>
</evidence>
<evidence type="ECO:0000256" key="12">
    <source>
        <dbReference type="ARBA" id="ARBA00022963"/>
    </source>
</evidence>
<protein>
    <recommendedName>
        <fullName evidence="4">glycerophosphocholine cholinephosphodiesterase</fullName>
        <ecNumber evidence="4">3.1.4.38</ecNumber>
    </recommendedName>
    <alternativeName>
        <fullName evidence="19">Choline-specific glycerophosphodiester phosphodiesterase</fullName>
    </alternativeName>
    <alternativeName>
        <fullName evidence="18">Ectonucleotide pyrophosphatase/phosphodiesterase family member 6</fullName>
    </alternativeName>
</protein>
<evidence type="ECO:0000256" key="5">
    <source>
        <dbReference type="ARBA" id="ARBA00022475"/>
    </source>
</evidence>
<dbReference type="PANTHER" id="PTHR10151">
    <property type="entry name" value="ECTONUCLEOTIDE PYROPHOSPHATASE/PHOSPHODIESTERASE"/>
    <property type="match status" value="1"/>
</dbReference>
<comment type="cofactor">
    <cofactor evidence="1">
        <name>Zn(2+)</name>
        <dbReference type="ChEBI" id="CHEBI:29105"/>
    </cofactor>
</comment>
<evidence type="ECO:0000256" key="9">
    <source>
        <dbReference type="ARBA" id="ARBA00022729"/>
    </source>
</evidence>
<comment type="catalytic activity">
    <reaction evidence="23">
        <text>glycero-2-phosphocholine + H2O = phosphocholine + glycerol + H(+)</text>
        <dbReference type="Rhea" id="RHEA:61684"/>
        <dbReference type="ChEBI" id="CHEBI:15377"/>
        <dbReference type="ChEBI" id="CHEBI:15378"/>
        <dbReference type="ChEBI" id="CHEBI:17754"/>
        <dbReference type="ChEBI" id="CHEBI:144950"/>
        <dbReference type="ChEBI" id="CHEBI:295975"/>
    </reaction>
    <physiologicalReaction direction="left-to-right" evidence="23">
        <dbReference type="Rhea" id="RHEA:61685"/>
    </physiologicalReaction>
</comment>
<reference evidence="32" key="1">
    <citation type="submission" date="2021-01" db="UniProtKB">
        <authorList>
            <consortium name="EnsemblMetazoa"/>
        </authorList>
    </citation>
    <scope>IDENTIFICATION</scope>
</reference>
<evidence type="ECO:0000256" key="28">
    <source>
        <dbReference type="ARBA" id="ARBA00048234"/>
    </source>
</evidence>
<dbReference type="AlphaFoldDB" id="A0A7M5WWQ4"/>
<dbReference type="InterPro" id="IPR017850">
    <property type="entry name" value="Alkaline_phosphatase_core_sf"/>
</dbReference>
<evidence type="ECO:0000256" key="6">
    <source>
        <dbReference type="ARBA" id="ARBA00022553"/>
    </source>
</evidence>
<dbReference type="GO" id="GO:0047390">
    <property type="term" value="F:glycerophosphocholine cholinephosphodiesterase activity"/>
    <property type="evidence" value="ECO:0007669"/>
    <property type="project" value="UniProtKB-EC"/>
</dbReference>
<evidence type="ECO:0000256" key="27">
    <source>
        <dbReference type="ARBA" id="ARBA00048209"/>
    </source>
</evidence>
<comment type="catalytic activity">
    <reaction evidence="22">
        <text>1-(9Z-octadecenoyl)-sn-glycero-3-phosphocholine + H2O = 1-(9Z-octadecenoyl)-sn-glycerol + phosphocholine + H(+)</text>
        <dbReference type="Rhea" id="RHEA:41091"/>
        <dbReference type="ChEBI" id="CHEBI:15377"/>
        <dbReference type="ChEBI" id="CHEBI:15378"/>
        <dbReference type="ChEBI" id="CHEBI:28610"/>
        <dbReference type="ChEBI" id="CHEBI:75757"/>
        <dbReference type="ChEBI" id="CHEBI:295975"/>
    </reaction>
    <physiologicalReaction direction="left-to-right" evidence="22">
        <dbReference type="Rhea" id="RHEA:41092"/>
    </physiologicalReaction>
</comment>
<evidence type="ECO:0000256" key="21">
    <source>
        <dbReference type="ARBA" id="ARBA00047290"/>
    </source>
</evidence>
<keyword evidence="33" id="KW-1185">Reference proteome</keyword>
<evidence type="ECO:0000256" key="18">
    <source>
        <dbReference type="ARBA" id="ARBA00031167"/>
    </source>
</evidence>
<evidence type="ECO:0000256" key="10">
    <source>
        <dbReference type="ARBA" id="ARBA00022801"/>
    </source>
</evidence>